<dbReference type="FunFam" id="3.30.300.20:FF:000005">
    <property type="entry name" value="Transcription termination/antitermination protein NusA"/>
    <property type="match status" value="1"/>
</dbReference>
<accession>A0A2X3HAK7</accession>
<dbReference type="NCBIfam" id="TIGR01954">
    <property type="entry name" value="nusA_Cterm_rpt"/>
    <property type="match status" value="2"/>
</dbReference>
<dbReference type="NCBIfam" id="TIGR01953">
    <property type="entry name" value="NusA"/>
    <property type="match status" value="1"/>
</dbReference>
<evidence type="ECO:0000256" key="5">
    <source>
        <dbReference type="ARBA" id="ARBA00022884"/>
    </source>
</evidence>
<comment type="similarity">
    <text evidence="8">Belongs to the NusA family.</text>
</comment>
<dbReference type="Pfam" id="PF13184">
    <property type="entry name" value="KH_NusA_1st"/>
    <property type="match status" value="1"/>
</dbReference>
<dbReference type="SMART" id="SM00316">
    <property type="entry name" value="S1"/>
    <property type="match status" value="1"/>
</dbReference>
<keyword evidence="7 8" id="KW-0804">Transcription</keyword>
<gene>
    <name evidence="8 10" type="primary">nusA</name>
    <name evidence="10" type="ORF">NCTC13465_03462</name>
</gene>
<dbReference type="CDD" id="cd22529">
    <property type="entry name" value="KH-II_NusA_rpt2"/>
    <property type="match status" value="1"/>
</dbReference>
<dbReference type="InterPro" id="IPR013735">
    <property type="entry name" value="TF_NusA_N"/>
</dbReference>
<dbReference type="InterPro" id="IPR030842">
    <property type="entry name" value="TF_NusA_bacterial"/>
</dbReference>
<dbReference type="PROSITE" id="PS50084">
    <property type="entry name" value="KH_TYPE_1"/>
    <property type="match status" value="1"/>
</dbReference>
<dbReference type="Gene3D" id="3.30.300.20">
    <property type="match status" value="2"/>
</dbReference>
<name>A0A2X3HAK7_KLEPN</name>
<dbReference type="Pfam" id="PF08529">
    <property type="entry name" value="NusA_N"/>
    <property type="match status" value="1"/>
</dbReference>
<keyword evidence="4 8" id="KW-0889">Transcription antitermination</keyword>
<evidence type="ECO:0000256" key="7">
    <source>
        <dbReference type="ARBA" id="ARBA00023163"/>
    </source>
</evidence>
<evidence type="ECO:0000256" key="1">
    <source>
        <dbReference type="ARBA" id="ARBA00022472"/>
    </source>
</evidence>
<dbReference type="PROSITE" id="PS50126">
    <property type="entry name" value="S1"/>
    <property type="match status" value="1"/>
</dbReference>
<dbReference type="Proteomes" id="UP000251721">
    <property type="component" value="Unassembled WGS sequence"/>
</dbReference>
<dbReference type="InterPro" id="IPR025249">
    <property type="entry name" value="TF_NusA_KH_1st"/>
</dbReference>
<dbReference type="InterPro" id="IPR012340">
    <property type="entry name" value="NA-bd_OB-fold"/>
</dbReference>
<dbReference type="EMBL" id="UAWQ01000018">
    <property type="protein sequence ID" value="SQC44920.1"/>
    <property type="molecule type" value="Genomic_DNA"/>
</dbReference>
<dbReference type="GO" id="GO:0031564">
    <property type="term" value="P:transcription antitermination"/>
    <property type="evidence" value="ECO:0007669"/>
    <property type="project" value="UniProtKB-UniRule"/>
</dbReference>
<reference evidence="10 11" key="1">
    <citation type="submission" date="2018-06" db="EMBL/GenBank/DDBJ databases">
        <authorList>
            <consortium name="Pathogen Informatics"/>
            <person name="Doyle S."/>
        </authorList>
    </citation>
    <scope>NUCLEOTIDE SEQUENCE [LARGE SCALE GENOMIC DNA]</scope>
    <source>
        <strain evidence="10 11">NCTC13465</strain>
    </source>
</reference>
<dbReference type="FunFam" id="1.10.150.20:FF:000015">
    <property type="entry name" value="Transcription termination/antitermination protein NusA"/>
    <property type="match status" value="1"/>
</dbReference>
<dbReference type="InterPro" id="IPR015946">
    <property type="entry name" value="KH_dom-like_a/b"/>
</dbReference>
<keyword evidence="1 8" id="KW-0806">Transcription termination</keyword>
<evidence type="ECO:0000259" key="9">
    <source>
        <dbReference type="PROSITE" id="PS50126"/>
    </source>
</evidence>
<keyword evidence="6 8" id="KW-0805">Transcription regulation</keyword>
<evidence type="ECO:0000256" key="3">
    <source>
        <dbReference type="ARBA" id="ARBA00022737"/>
    </source>
</evidence>
<dbReference type="FunFam" id="3.30.300.20:FF:000002">
    <property type="entry name" value="Transcription termination/antitermination protein NusA"/>
    <property type="match status" value="1"/>
</dbReference>
<dbReference type="FunFam" id="1.10.150.20:FF:000018">
    <property type="entry name" value="Transcription termination/antitermination protein NusA"/>
    <property type="match status" value="1"/>
</dbReference>
<feature type="domain" description="S1 motif" evidence="9">
    <location>
        <begin position="130"/>
        <end position="195"/>
    </location>
</feature>
<evidence type="ECO:0000313" key="10">
    <source>
        <dbReference type="EMBL" id="SQC44920.1"/>
    </source>
</evidence>
<proteinExistence type="inferred from homology"/>
<dbReference type="GO" id="GO:0003723">
    <property type="term" value="F:RNA binding"/>
    <property type="evidence" value="ECO:0007669"/>
    <property type="project" value="UniProtKB-UniRule"/>
</dbReference>
<dbReference type="InterPro" id="IPR036555">
    <property type="entry name" value="NusA_N_sf"/>
</dbReference>
<dbReference type="GO" id="GO:0005829">
    <property type="term" value="C:cytosol"/>
    <property type="evidence" value="ECO:0007669"/>
    <property type="project" value="TreeGrafter"/>
</dbReference>
<dbReference type="CDD" id="cd02134">
    <property type="entry name" value="KH-II_NusA_rpt1"/>
    <property type="match status" value="1"/>
</dbReference>
<dbReference type="Gene3D" id="1.10.150.20">
    <property type="entry name" value="5' to 3' exonuclease, C-terminal subdomain"/>
    <property type="match status" value="2"/>
</dbReference>
<dbReference type="InterPro" id="IPR010995">
    <property type="entry name" value="DNA_repair_Rad51/TF_NusA_a-hlx"/>
</dbReference>
<dbReference type="GO" id="GO:0000166">
    <property type="term" value="F:nucleotide binding"/>
    <property type="evidence" value="ECO:0007669"/>
    <property type="project" value="InterPro"/>
</dbReference>
<evidence type="ECO:0000313" key="11">
    <source>
        <dbReference type="Proteomes" id="UP000251721"/>
    </source>
</evidence>
<dbReference type="InterPro" id="IPR003029">
    <property type="entry name" value="S1_domain"/>
</dbReference>
<dbReference type="PANTHER" id="PTHR22648:SF0">
    <property type="entry name" value="TRANSCRIPTION TERMINATION_ANTITERMINATION PROTEIN NUSA"/>
    <property type="match status" value="1"/>
</dbReference>
<dbReference type="FunFam" id="3.30.1480.10:FF:000001">
    <property type="entry name" value="Transcription termination/antitermination protein NusA"/>
    <property type="match status" value="1"/>
</dbReference>
<dbReference type="InterPro" id="IPR010214">
    <property type="entry name" value="Tscrpt_termin_fac_NusA_C_rpt"/>
</dbReference>
<dbReference type="Gene3D" id="3.30.1480.10">
    <property type="entry name" value="NusA, N-terminal domain"/>
    <property type="match status" value="1"/>
</dbReference>
<evidence type="ECO:0000256" key="8">
    <source>
        <dbReference type="HAMAP-Rule" id="MF_00945"/>
    </source>
</evidence>
<dbReference type="FunFam" id="2.40.50.140:FF:000092">
    <property type="entry name" value="Transcription termination/antitermination protein NusA"/>
    <property type="match status" value="1"/>
</dbReference>
<dbReference type="SUPFAM" id="SSF50249">
    <property type="entry name" value="Nucleic acid-binding proteins"/>
    <property type="match status" value="1"/>
</dbReference>
<dbReference type="Gene3D" id="2.40.50.140">
    <property type="entry name" value="Nucleic acid-binding proteins"/>
    <property type="match status" value="1"/>
</dbReference>
<dbReference type="GO" id="GO:0006353">
    <property type="term" value="P:DNA-templated transcription termination"/>
    <property type="evidence" value="ECO:0007669"/>
    <property type="project" value="UniProtKB-UniRule"/>
</dbReference>
<organism evidence="10 11">
    <name type="scientific">Klebsiella pneumoniae</name>
    <dbReference type="NCBI Taxonomy" id="573"/>
    <lineage>
        <taxon>Bacteria</taxon>
        <taxon>Pseudomonadati</taxon>
        <taxon>Pseudomonadota</taxon>
        <taxon>Gammaproteobacteria</taxon>
        <taxon>Enterobacterales</taxon>
        <taxon>Enterobacteriaceae</taxon>
        <taxon>Klebsiella/Raoultella group</taxon>
        <taxon>Klebsiella</taxon>
        <taxon>Klebsiella pneumoniae complex</taxon>
    </lineage>
</organism>
<evidence type="ECO:0000256" key="4">
    <source>
        <dbReference type="ARBA" id="ARBA00022814"/>
    </source>
</evidence>
<sequence length="490" mass="54309">MAVVEAVSNEKALPREKIFEALESALATATKKKYEQEIDVRVEIDRKSGDFDTFRRWLVVEEVTQPTREITLEAARFEDESMNVGDYVEDQIESVTFDRITTQTAKQVIVQKVREAERAMVVDQFREHEGEIITGVVKKVNRDNITLDLGNNAEAVILREDMLPRENFRPGDRIRGVLYAVRPEARGAQLFVTRSKPEMLIELFRIEVPEIGEEVLEIKAAARDPGSRAKIAVKTNDKRIDPVGACVGMRGARVQAVSTELGGERIDIVLWDDNPAQFVINAMAPADVASIVVDEDKHTMDIAVEAGNLAQAIGRNGQNVRLASQLSGWELNVMTVDDLQAKHQAEAHAAIDTFTKYLDIDEDFATVLVEEGFSSLEELAYVPMKELLEIDGLDEATVEALRERAKNALTTLALAQEESLGDNKPADDLLNLEGLDRALAFKLAARGVCTLEDLAEQGVDDLADIEGMTDEKAGELIMAARNICWFGDEA</sequence>
<keyword evidence="2 8" id="KW-0963">Cytoplasm</keyword>
<dbReference type="InterPro" id="IPR010213">
    <property type="entry name" value="TF_NusA"/>
</dbReference>
<evidence type="ECO:0000256" key="6">
    <source>
        <dbReference type="ARBA" id="ARBA00023015"/>
    </source>
</evidence>
<dbReference type="CDD" id="cd04455">
    <property type="entry name" value="S1_NusA"/>
    <property type="match status" value="1"/>
</dbReference>
<evidence type="ECO:0000256" key="2">
    <source>
        <dbReference type="ARBA" id="ARBA00022490"/>
    </source>
</evidence>
<comment type="function">
    <text evidence="8">Participates in both transcription termination and antitermination.</text>
</comment>
<dbReference type="InterPro" id="IPR009019">
    <property type="entry name" value="KH_sf_prok-type"/>
</dbReference>
<dbReference type="GO" id="GO:0003700">
    <property type="term" value="F:DNA-binding transcription factor activity"/>
    <property type="evidence" value="ECO:0007669"/>
    <property type="project" value="InterPro"/>
</dbReference>
<dbReference type="InterPro" id="IPR058582">
    <property type="entry name" value="KH_NusA_2nd"/>
</dbReference>
<comment type="subunit">
    <text evidence="8">Monomer. Binds directly to the core enzyme of the DNA-dependent RNA polymerase and to nascent RNA.</text>
</comment>
<dbReference type="AlphaFoldDB" id="A0A2X3HAK7"/>
<dbReference type="SUPFAM" id="SSF47794">
    <property type="entry name" value="Rad51 N-terminal domain-like"/>
    <property type="match status" value="2"/>
</dbReference>
<protein>
    <recommendedName>
        <fullName evidence="8">Transcription termination/antitermination protein NusA</fullName>
    </recommendedName>
</protein>
<dbReference type="PANTHER" id="PTHR22648">
    <property type="entry name" value="TRANSCRIPTION TERMINATION FACTOR NUSA"/>
    <property type="match status" value="1"/>
</dbReference>
<keyword evidence="3 8" id="KW-0677">Repeat</keyword>
<dbReference type="SUPFAM" id="SSF69705">
    <property type="entry name" value="Transcription factor NusA, N-terminal domain"/>
    <property type="match status" value="1"/>
</dbReference>
<dbReference type="Pfam" id="PF14520">
    <property type="entry name" value="HHH_5"/>
    <property type="match status" value="1"/>
</dbReference>
<dbReference type="HAMAP" id="MF_00945_B">
    <property type="entry name" value="NusA_B"/>
    <property type="match status" value="1"/>
</dbReference>
<dbReference type="Pfam" id="PF26594">
    <property type="entry name" value="KH_NusA_2nd"/>
    <property type="match status" value="1"/>
</dbReference>
<comment type="subcellular location">
    <subcellularLocation>
        <location evidence="8">Cytoplasm</location>
    </subcellularLocation>
</comment>
<dbReference type="Pfam" id="PF00575">
    <property type="entry name" value="S1"/>
    <property type="match status" value="1"/>
</dbReference>
<keyword evidence="5 8" id="KW-0694">RNA-binding</keyword>
<dbReference type="SUPFAM" id="SSF54814">
    <property type="entry name" value="Prokaryotic type KH domain (KH-domain type II)"/>
    <property type="match status" value="2"/>
</dbReference>